<keyword evidence="1" id="KW-0732">Signal</keyword>
<evidence type="ECO:0000256" key="1">
    <source>
        <dbReference type="SAM" id="SignalP"/>
    </source>
</evidence>
<accession>A0ABP7MTL5</accession>
<dbReference type="EMBL" id="BAABBN010000007">
    <property type="protein sequence ID" value="GAA3930009.1"/>
    <property type="molecule type" value="Genomic_DNA"/>
</dbReference>
<gene>
    <name evidence="2" type="ORF">GCM10022277_28360</name>
</gene>
<dbReference type="RefSeq" id="WP_344799206.1">
    <property type="nucleotide sequence ID" value="NZ_BAABBN010000007.1"/>
</dbReference>
<sequence>MQSKYRAGLLALCLSLLCGQVAAQEKFRIYTENYPPFNMSISGQTFAHKPDDITGLCTDLVKQMLTHTSISYSMKLRDWSAGLSRAMKKPNHGIFCTAKTEERLPYFNWVGPLAEIQWTLFAKPGSSIKLNKLEDAKKYRIGGYKGDVLSDYLIERGFNVINITNDALNPRKLVLGQIDLWVSDKLSGPYLASETEDIEDLVPALVFNSTPLYLAVNKETSPKTLESLKNAYKLIKSNGEADAITEQYVQ</sequence>
<dbReference type="Gene3D" id="3.40.190.10">
    <property type="entry name" value="Periplasmic binding protein-like II"/>
    <property type="match status" value="2"/>
</dbReference>
<evidence type="ECO:0000313" key="2">
    <source>
        <dbReference type="EMBL" id="GAA3930009.1"/>
    </source>
</evidence>
<proteinExistence type="predicted"/>
<comment type="caution">
    <text evidence="2">The sequence shown here is derived from an EMBL/GenBank/DDBJ whole genome shotgun (WGS) entry which is preliminary data.</text>
</comment>
<dbReference type="PANTHER" id="PTHR38834:SF3">
    <property type="entry name" value="SOLUTE-BINDING PROTEIN FAMILY 3_N-TERMINAL DOMAIN-CONTAINING PROTEIN"/>
    <property type="match status" value="1"/>
</dbReference>
<reference evidence="3" key="1">
    <citation type="journal article" date="2019" name="Int. J. Syst. Evol. Microbiol.">
        <title>The Global Catalogue of Microorganisms (GCM) 10K type strain sequencing project: providing services to taxonomists for standard genome sequencing and annotation.</title>
        <authorList>
            <consortium name="The Broad Institute Genomics Platform"/>
            <consortium name="The Broad Institute Genome Sequencing Center for Infectious Disease"/>
            <person name="Wu L."/>
            <person name="Ma J."/>
        </authorList>
    </citation>
    <scope>NUCLEOTIDE SEQUENCE [LARGE SCALE GENOMIC DNA]</scope>
    <source>
        <strain evidence="3">JCM 17551</strain>
    </source>
</reference>
<protein>
    <submittedName>
        <fullName evidence="2">ABC transporter substrate-binding protein</fullName>
    </submittedName>
</protein>
<dbReference type="PANTHER" id="PTHR38834">
    <property type="entry name" value="PERIPLASMIC SUBSTRATE BINDING PROTEIN FAMILY 3"/>
    <property type="match status" value="1"/>
</dbReference>
<feature type="signal peptide" evidence="1">
    <location>
        <begin position="1"/>
        <end position="23"/>
    </location>
</feature>
<organism evidence="2 3">
    <name type="scientific">Litoribacillus peritrichatus</name>
    <dbReference type="NCBI Taxonomy" id="718191"/>
    <lineage>
        <taxon>Bacteria</taxon>
        <taxon>Pseudomonadati</taxon>
        <taxon>Pseudomonadota</taxon>
        <taxon>Gammaproteobacteria</taxon>
        <taxon>Oceanospirillales</taxon>
        <taxon>Oceanospirillaceae</taxon>
        <taxon>Litoribacillus</taxon>
    </lineage>
</organism>
<dbReference type="SUPFAM" id="SSF53850">
    <property type="entry name" value="Periplasmic binding protein-like II"/>
    <property type="match status" value="1"/>
</dbReference>
<name>A0ABP7MTL5_9GAMM</name>
<dbReference type="Proteomes" id="UP001501565">
    <property type="component" value="Unassembled WGS sequence"/>
</dbReference>
<evidence type="ECO:0000313" key="3">
    <source>
        <dbReference type="Proteomes" id="UP001501565"/>
    </source>
</evidence>
<feature type="chain" id="PRO_5045628020" evidence="1">
    <location>
        <begin position="24"/>
        <end position="250"/>
    </location>
</feature>
<keyword evidence="3" id="KW-1185">Reference proteome</keyword>